<dbReference type="InterPro" id="IPR036388">
    <property type="entry name" value="WH-like_DNA-bd_sf"/>
</dbReference>
<dbReference type="SMART" id="SM00345">
    <property type="entry name" value="HTH_GNTR"/>
    <property type="match status" value="1"/>
</dbReference>
<protein>
    <submittedName>
        <fullName evidence="5">GntR family transcriptional regulator</fullName>
    </submittedName>
</protein>
<keyword evidence="1" id="KW-0805">Transcription regulation</keyword>
<dbReference type="Gene3D" id="3.40.50.2300">
    <property type="match status" value="2"/>
</dbReference>
<keyword evidence="2" id="KW-0238">DNA-binding</keyword>
<gene>
    <name evidence="5" type="ORF">KBB96_07125</name>
</gene>
<dbReference type="PANTHER" id="PTHR30146:SF109">
    <property type="entry name" value="HTH-TYPE TRANSCRIPTIONAL REGULATOR GALS"/>
    <property type="match status" value="1"/>
</dbReference>
<dbReference type="SUPFAM" id="SSF46785">
    <property type="entry name" value="Winged helix' DNA-binding domain"/>
    <property type="match status" value="1"/>
</dbReference>
<evidence type="ECO:0000256" key="2">
    <source>
        <dbReference type="ARBA" id="ARBA00023125"/>
    </source>
</evidence>
<dbReference type="EMBL" id="CP073100">
    <property type="protein sequence ID" value="QUE52660.1"/>
    <property type="molecule type" value="Genomic_DNA"/>
</dbReference>
<dbReference type="InterPro" id="IPR028082">
    <property type="entry name" value="Peripla_BP_I"/>
</dbReference>
<evidence type="ECO:0000313" key="5">
    <source>
        <dbReference type="EMBL" id="QUE52660.1"/>
    </source>
</evidence>
<evidence type="ECO:0000313" key="6">
    <source>
        <dbReference type="Proteomes" id="UP000676169"/>
    </source>
</evidence>
<proteinExistence type="predicted"/>
<organism evidence="5 6">
    <name type="scientific">Luteolibacter ambystomatis</name>
    <dbReference type="NCBI Taxonomy" id="2824561"/>
    <lineage>
        <taxon>Bacteria</taxon>
        <taxon>Pseudomonadati</taxon>
        <taxon>Verrucomicrobiota</taxon>
        <taxon>Verrucomicrobiia</taxon>
        <taxon>Verrucomicrobiales</taxon>
        <taxon>Verrucomicrobiaceae</taxon>
        <taxon>Luteolibacter</taxon>
    </lineage>
</organism>
<dbReference type="InterPro" id="IPR000524">
    <property type="entry name" value="Tscrpt_reg_HTH_GntR"/>
</dbReference>
<dbReference type="PROSITE" id="PS50949">
    <property type="entry name" value="HTH_GNTR"/>
    <property type="match status" value="1"/>
</dbReference>
<keyword evidence="6" id="KW-1185">Reference proteome</keyword>
<dbReference type="Proteomes" id="UP000676169">
    <property type="component" value="Chromosome"/>
</dbReference>
<dbReference type="RefSeq" id="WP_211633917.1">
    <property type="nucleotide sequence ID" value="NZ_CP073100.1"/>
</dbReference>
<dbReference type="GO" id="GO:0003700">
    <property type="term" value="F:DNA-binding transcription factor activity"/>
    <property type="evidence" value="ECO:0007669"/>
    <property type="project" value="InterPro"/>
</dbReference>
<reference evidence="5" key="1">
    <citation type="submission" date="2021-04" db="EMBL/GenBank/DDBJ databases">
        <title>Luteolibacter sp. 32A isolated from the skin of an Anderson's salamander (Ambystoma andersonii).</title>
        <authorList>
            <person name="Spergser J."/>
            <person name="Busse H.-J."/>
        </authorList>
    </citation>
    <scope>NUCLEOTIDE SEQUENCE</scope>
    <source>
        <strain evidence="5">32A</strain>
    </source>
</reference>
<dbReference type="GO" id="GO:0000976">
    <property type="term" value="F:transcription cis-regulatory region binding"/>
    <property type="evidence" value="ECO:0007669"/>
    <property type="project" value="TreeGrafter"/>
</dbReference>
<dbReference type="PRINTS" id="PR00035">
    <property type="entry name" value="HTHGNTR"/>
</dbReference>
<feature type="domain" description="HTH gntR-type" evidence="4">
    <location>
        <begin position="1"/>
        <end position="72"/>
    </location>
</feature>
<evidence type="ECO:0000256" key="1">
    <source>
        <dbReference type="ARBA" id="ARBA00023015"/>
    </source>
</evidence>
<name>A0A975PGK4_9BACT</name>
<dbReference type="AlphaFoldDB" id="A0A975PGK4"/>
<dbReference type="Gene3D" id="1.10.10.10">
    <property type="entry name" value="Winged helix-like DNA-binding domain superfamily/Winged helix DNA-binding domain"/>
    <property type="match status" value="1"/>
</dbReference>
<dbReference type="Pfam" id="PF00392">
    <property type="entry name" value="GntR"/>
    <property type="match status" value="1"/>
</dbReference>
<dbReference type="InterPro" id="IPR046335">
    <property type="entry name" value="LacI/GalR-like_sensor"/>
</dbReference>
<dbReference type="SUPFAM" id="SSF53822">
    <property type="entry name" value="Periplasmic binding protein-like I"/>
    <property type="match status" value="1"/>
</dbReference>
<dbReference type="CDD" id="cd07377">
    <property type="entry name" value="WHTH_GntR"/>
    <property type="match status" value="1"/>
</dbReference>
<accession>A0A975PGK4</accession>
<dbReference type="KEGG" id="lamb:KBB96_07125"/>
<dbReference type="Pfam" id="PF13377">
    <property type="entry name" value="Peripla_BP_3"/>
    <property type="match status" value="1"/>
</dbReference>
<keyword evidence="3" id="KW-0804">Transcription</keyword>
<dbReference type="PANTHER" id="PTHR30146">
    <property type="entry name" value="LACI-RELATED TRANSCRIPTIONAL REPRESSOR"/>
    <property type="match status" value="1"/>
</dbReference>
<dbReference type="InterPro" id="IPR036390">
    <property type="entry name" value="WH_DNA-bd_sf"/>
</dbReference>
<sequence length="371" mass="41722">MEPVLPVVDRVYQLLLEGIGNGCWGGRLPSERQLAAELKVARMTLAKALQRLEAEGCVARSGRSRGRVVVANAQAVVEPKTRQWRIGILVPVEAEDEMEFWRIDRQIIMSSIMELGHTPCVAHMALSNDSPRLGRLEKLMDSMNADAWIVFCGPRVVLEWLDGHRHEPVLAWGGSIHGLRRIPAGGISIKSALLELACEFLALGHRRIVFITSRIHRQPVLSESLVAYRNVLSEAGIQLSDYHLPDWEETPEGLERLLESLFRLTPPTAIILFDEHYASGVLGFLSRQRLEMPDDVSVAVVGEVRSLAWYWPGKQLTGLQRNDDEFVRNITRWIEDQAFGRQATKRYLGSYLLARGNTIGRVKVDEPKRGA</sequence>
<evidence type="ECO:0000256" key="3">
    <source>
        <dbReference type="ARBA" id="ARBA00023163"/>
    </source>
</evidence>
<evidence type="ECO:0000259" key="4">
    <source>
        <dbReference type="PROSITE" id="PS50949"/>
    </source>
</evidence>